<dbReference type="PRINTS" id="PR00455">
    <property type="entry name" value="HTHTETR"/>
</dbReference>
<dbReference type="STRING" id="226910.UCMB321_1518"/>
<evidence type="ECO:0000313" key="5">
    <source>
        <dbReference type="Proteomes" id="UP000031535"/>
    </source>
</evidence>
<accession>A0A0C2F1B5</accession>
<evidence type="ECO:0000256" key="2">
    <source>
        <dbReference type="PROSITE-ProRule" id="PRU00335"/>
    </source>
</evidence>
<keyword evidence="1 2" id="KW-0238">DNA-binding</keyword>
<dbReference type="PROSITE" id="PS50977">
    <property type="entry name" value="HTH_TETR_2"/>
    <property type="match status" value="1"/>
</dbReference>
<name>A0A0C2F1B5_9PSED</name>
<evidence type="ECO:0000313" key="4">
    <source>
        <dbReference type="EMBL" id="KIH84838.1"/>
    </source>
</evidence>
<dbReference type="PANTHER" id="PTHR30055:SF222">
    <property type="entry name" value="REGULATORY PROTEIN"/>
    <property type="match status" value="1"/>
</dbReference>
<evidence type="ECO:0000256" key="1">
    <source>
        <dbReference type="ARBA" id="ARBA00023125"/>
    </source>
</evidence>
<dbReference type="Pfam" id="PF00440">
    <property type="entry name" value="TetR_N"/>
    <property type="match status" value="1"/>
</dbReference>
<organism evidence="4 5">
    <name type="scientific">Pseudomonas batumici</name>
    <dbReference type="NCBI Taxonomy" id="226910"/>
    <lineage>
        <taxon>Bacteria</taxon>
        <taxon>Pseudomonadati</taxon>
        <taxon>Pseudomonadota</taxon>
        <taxon>Gammaproteobacteria</taxon>
        <taxon>Pseudomonadales</taxon>
        <taxon>Pseudomonadaceae</taxon>
        <taxon>Pseudomonas</taxon>
    </lineage>
</organism>
<comment type="caution">
    <text evidence="4">The sequence shown here is derived from an EMBL/GenBank/DDBJ whole genome shotgun (WGS) entry which is preliminary data.</text>
</comment>
<dbReference type="InterPro" id="IPR009057">
    <property type="entry name" value="Homeodomain-like_sf"/>
</dbReference>
<dbReference type="PANTHER" id="PTHR30055">
    <property type="entry name" value="HTH-TYPE TRANSCRIPTIONAL REGULATOR RUTR"/>
    <property type="match status" value="1"/>
</dbReference>
<feature type="domain" description="HTH tetR-type" evidence="3">
    <location>
        <begin position="7"/>
        <end position="66"/>
    </location>
</feature>
<dbReference type="SUPFAM" id="SSF46689">
    <property type="entry name" value="Homeodomain-like"/>
    <property type="match status" value="1"/>
</dbReference>
<sequence>MARPKSEDKRNAILNAAIEVFAEQGLGCPTLKIARLAGVAEGTLFNYFSSKDVLLNELYLHLKAELRDVMMPGYPRTETVNKRARHAWQSYVDWGVAEPRKRKVVALLGMSAQVTEQSKLAGMQDFCEVNDMMQESIASGLFRDQPAAFVSAIMGALADTTIDFIRREPDQAERYAEAGFQAFWSATAKA</sequence>
<dbReference type="PATRIC" id="fig|226910.6.peg.1510"/>
<keyword evidence="5" id="KW-1185">Reference proteome</keyword>
<dbReference type="EMBL" id="JXDG01000014">
    <property type="protein sequence ID" value="KIH84838.1"/>
    <property type="molecule type" value="Genomic_DNA"/>
</dbReference>
<dbReference type="RefSeq" id="WP_040064983.1">
    <property type="nucleotide sequence ID" value="NZ_JXDG01000014.1"/>
</dbReference>
<proteinExistence type="predicted"/>
<evidence type="ECO:0000259" key="3">
    <source>
        <dbReference type="PROSITE" id="PS50977"/>
    </source>
</evidence>
<protein>
    <submittedName>
        <fullName evidence="4">Transcriptional regulator, TetR family</fullName>
    </submittedName>
</protein>
<dbReference type="OrthoDB" id="63332at2"/>
<dbReference type="Proteomes" id="UP000031535">
    <property type="component" value="Unassembled WGS sequence"/>
</dbReference>
<dbReference type="InterPro" id="IPR050109">
    <property type="entry name" value="HTH-type_TetR-like_transc_reg"/>
</dbReference>
<gene>
    <name evidence="4" type="ORF">UCMB321_1518</name>
</gene>
<feature type="DNA-binding region" description="H-T-H motif" evidence="2">
    <location>
        <begin position="29"/>
        <end position="48"/>
    </location>
</feature>
<dbReference type="Gene3D" id="1.10.357.10">
    <property type="entry name" value="Tetracycline Repressor, domain 2"/>
    <property type="match status" value="1"/>
</dbReference>
<reference evidence="4 5" key="1">
    <citation type="submission" date="2015-01" db="EMBL/GenBank/DDBJ databases">
        <title>Complete genome of Pseudomonas batumici UCM B-321 producer of the batumin antibiotic with strong antistaphilococcal and potential anticancer activity.</title>
        <authorList>
            <person name="Klochko V.V."/>
            <person name="Zelena L.B."/>
            <person name="Elena K.A."/>
            <person name="Reva O.N."/>
        </authorList>
    </citation>
    <scope>NUCLEOTIDE SEQUENCE [LARGE SCALE GENOMIC DNA]</scope>
    <source>
        <strain evidence="4 5">UCM B-321</strain>
    </source>
</reference>
<dbReference type="InterPro" id="IPR001647">
    <property type="entry name" value="HTH_TetR"/>
</dbReference>
<dbReference type="AlphaFoldDB" id="A0A0C2F1B5"/>
<dbReference type="GO" id="GO:0003677">
    <property type="term" value="F:DNA binding"/>
    <property type="evidence" value="ECO:0007669"/>
    <property type="project" value="UniProtKB-UniRule"/>
</dbReference>